<dbReference type="Gene3D" id="3.30.530.20">
    <property type="match status" value="1"/>
</dbReference>
<dbReference type="SUPFAM" id="SSF55961">
    <property type="entry name" value="Bet v1-like"/>
    <property type="match status" value="1"/>
</dbReference>
<dbReference type="CDD" id="cd07822">
    <property type="entry name" value="SRPBCC_4"/>
    <property type="match status" value="1"/>
</dbReference>
<dbReference type="EMBL" id="BAAAUD010000025">
    <property type="protein sequence ID" value="GAA2939147.1"/>
    <property type="molecule type" value="Genomic_DNA"/>
</dbReference>
<organism evidence="1 2">
    <name type="scientific">Streptomyces enissocaesilis</name>
    <dbReference type="NCBI Taxonomy" id="332589"/>
    <lineage>
        <taxon>Bacteria</taxon>
        <taxon>Bacillati</taxon>
        <taxon>Actinomycetota</taxon>
        <taxon>Actinomycetes</taxon>
        <taxon>Kitasatosporales</taxon>
        <taxon>Streptomycetaceae</taxon>
        <taxon>Streptomyces</taxon>
        <taxon>Streptomyces rochei group</taxon>
    </lineage>
</organism>
<comment type="caution">
    <text evidence="1">The sequence shown here is derived from an EMBL/GenBank/DDBJ whole genome shotgun (WGS) entry which is preliminary data.</text>
</comment>
<sequence>MRRISTDVLISAEPEEVWSVLTDFERFPDWNPFIVAAEGRLEPGTRLDLRFQQAGGRQMAIRPTVVAVEPGRLLRWRGSLWVPGIFDGEHTFELTPRDGGTHLVQAESFGGVLVPFTQRVIRDTVGRFTDLNEALKSRVESGVWRPRQV</sequence>
<proteinExistence type="predicted"/>
<accession>A0ABP6JPW2</accession>
<gene>
    <name evidence="1" type="ORF">GCM10010446_25710</name>
</gene>
<dbReference type="PANTHER" id="PTHR36166">
    <property type="entry name" value="CHROMOSOME 9, WHOLE GENOME SHOTGUN SEQUENCE"/>
    <property type="match status" value="1"/>
</dbReference>
<evidence type="ECO:0000313" key="2">
    <source>
        <dbReference type="Proteomes" id="UP001500403"/>
    </source>
</evidence>
<dbReference type="Proteomes" id="UP001500403">
    <property type="component" value="Unassembled WGS sequence"/>
</dbReference>
<evidence type="ECO:0000313" key="1">
    <source>
        <dbReference type="EMBL" id="GAA2939147.1"/>
    </source>
</evidence>
<dbReference type="InterPro" id="IPR019587">
    <property type="entry name" value="Polyketide_cyclase/dehydratase"/>
</dbReference>
<name>A0ABP6JPW2_9ACTN</name>
<protein>
    <submittedName>
        <fullName evidence="1">SRPBCC domain-containing protein</fullName>
    </submittedName>
</protein>
<keyword evidence="2" id="KW-1185">Reference proteome</keyword>
<reference evidence="2" key="1">
    <citation type="journal article" date="2019" name="Int. J. Syst. Evol. Microbiol.">
        <title>The Global Catalogue of Microorganisms (GCM) 10K type strain sequencing project: providing services to taxonomists for standard genome sequencing and annotation.</title>
        <authorList>
            <consortium name="The Broad Institute Genomics Platform"/>
            <consortium name="The Broad Institute Genome Sequencing Center for Infectious Disease"/>
            <person name="Wu L."/>
            <person name="Ma J."/>
        </authorList>
    </citation>
    <scope>NUCLEOTIDE SEQUENCE [LARGE SCALE GENOMIC DNA]</scope>
    <source>
        <strain evidence="2">JCM 9088</strain>
    </source>
</reference>
<dbReference type="InterPro" id="IPR023393">
    <property type="entry name" value="START-like_dom_sf"/>
</dbReference>
<dbReference type="Pfam" id="PF10604">
    <property type="entry name" value="Polyketide_cyc2"/>
    <property type="match status" value="1"/>
</dbReference>
<dbReference type="PANTHER" id="PTHR36166:SF1">
    <property type="entry name" value="SRPBCC DOMAIN-CONTAINING PROTEIN"/>
    <property type="match status" value="1"/>
</dbReference>
<dbReference type="RefSeq" id="WP_344494539.1">
    <property type="nucleotide sequence ID" value="NZ_BAAAUD010000025.1"/>
</dbReference>